<feature type="region of interest" description="Disordered" evidence="1">
    <location>
        <begin position="60"/>
        <end position="88"/>
    </location>
</feature>
<accession>A0A645BQ44</accession>
<dbReference type="EMBL" id="VSSQ01020466">
    <property type="protein sequence ID" value="MPM65343.1"/>
    <property type="molecule type" value="Genomic_DNA"/>
</dbReference>
<feature type="compositionally biased region" description="Basic and acidic residues" evidence="1">
    <location>
        <begin position="76"/>
        <end position="88"/>
    </location>
</feature>
<organism evidence="2">
    <name type="scientific">bioreactor metagenome</name>
    <dbReference type="NCBI Taxonomy" id="1076179"/>
    <lineage>
        <taxon>unclassified sequences</taxon>
        <taxon>metagenomes</taxon>
        <taxon>ecological metagenomes</taxon>
    </lineage>
</organism>
<evidence type="ECO:0000313" key="2">
    <source>
        <dbReference type="EMBL" id="MPM65343.1"/>
    </source>
</evidence>
<protein>
    <submittedName>
        <fullName evidence="2">Uncharacterized protein</fullName>
    </submittedName>
</protein>
<comment type="caution">
    <text evidence="2">The sequence shown here is derived from an EMBL/GenBank/DDBJ whole genome shotgun (WGS) entry which is preliminary data.</text>
</comment>
<name>A0A645BQ44_9ZZZZ</name>
<reference evidence="2" key="1">
    <citation type="submission" date="2019-08" db="EMBL/GenBank/DDBJ databases">
        <authorList>
            <person name="Kucharzyk K."/>
            <person name="Murdoch R.W."/>
            <person name="Higgins S."/>
            <person name="Loffler F."/>
        </authorList>
    </citation>
    <scope>NUCLEOTIDE SEQUENCE</scope>
</reference>
<gene>
    <name evidence="2" type="ORF">SDC9_112238</name>
</gene>
<evidence type="ECO:0000256" key="1">
    <source>
        <dbReference type="SAM" id="MobiDB-lite"/>
    </source>
</evidence>
<sequence>MTESPVVVHPLTASNRACTQVSCPLKTKGSAPKRMPQPHAKSTVKLLRITEERHSSFGSLSFFRRQTARPASSEAAEGKRKDHANTRS</sequence>
<proteinExistence type="predicted"/>
<dbReference type="AlphaFoldDB" id="A0A645BQ44"/>